<protein>
    <recommendedName>
        <fullName evidence="2">UPF0102 protein OE749_02280</fullName>
    </recommendedName>
</protein>
<evidence type="ECO:0000256" key="1">
    <source>
        <dbReference type="ARBA" id="ARBA00006738"/>
    </source>
</evidence>
<dbReference type="NCBIfam" id="TIGR00252">
    <property type="entry name" value="YraN family protein"/>
    <property type="match status" value="1"/>
</dbReference>
<accession>A0ABT3A4C0</accession>
<dbReference type="Proteomes" id="UP001652504">
    <property type="component" value="Unassembled WGS sequence"/>
</dbReference>
<dbReference type="Pfam" id="PF02021">
    <property type="entry name" value="UPF0102"/>
    <property type="match status" value="1"/>
</dbReference>
<dbReference type="NCBIfam" id="NF009150">
    <property type="entry name" value="PRK12497.1-3"/>
    <property type="match status" value="1"/>
</dbReference>
<dbReference type="HAMAP" id="MF_00048">
    <property type="entry name" value="UPF0102"/>
    <property type="match status" value="1"/>
</dbReference>
<organism evidence="3 4">
    <name type="scientific">Fluctibacter corallii</name>
    <dbReference type="NCBI Taxonomy" id="2984329"/>
    <lineage>
        <taxon>Bacteria</taxon>
        <taxon>Pseudomonadati</taxon>
        <taxon>Pseudomonadota</taxon>
        <taxon>Gammaproteobacteria</taxon>
        <taxon>Alteromonadales</taxon>
        <taxon>Alteromonadaceae</taxon>
        <taxon>Fluctibacter</taxon>
    </lineage>
</organism>
<dbReference type="PANTHER" id="PTHR34039">
    <property type="entry name" value="UPF0102 PROTEIN YRAN"/>
    <property type="match status" value="1"/>
</dbReference>
<dbReference type="InterPro" id="IPR011856">
    <property type="entry name" value="tRNA_endonuc-like_dom_sf"/>
</dbReference>
<evidence type="ECO:0000313" key="3">
    <source>
        <dbReference type="EMBL" id="MCV2883525.1"/>
    </source>
</evidence>
<reference evidence="3 4" key="1">
    <citation type="submission" date="2022-10" db="EMBL/GenBank/DDBJ databases">
        <title>Aestuariibacter sp. AA17 isolated from Montipora capitata coral fragment.</title>
        <authorList>
            <person name="Emsley S.A."/>
            <person name="Pfannmuller K.M."/>
            <person name="Loughran R.M."/>
            <person name="Shlafstein M."/>
            <person name="Papke E."/>
            <person name="Saw J.H."/>
            <person name="Ushijima B."/>
            <person name="Videau P."/>
        </authorList>
    </citation>
    <scope>NUCLEOTIDE SEQUENCE [LARGE SCALE GENOMIC DNA]</scope>
    <source>
        <strain evidence="3 4">AA17</strain>
    </source>
</reference>
<dbReference type="PANTHER" id="PTHR34039:SF1">
    <property type="entry name" value="UPF0102 PROTEIN YRAN"/>
    <property type="match status" value="1"/>
</dbReference>
<dbReference type="InterPro" id="IPR011335">
    <property type="entry name" value="Restrct_endonuc-II-like"/>
</dbReference>
<evidence type="ECO:0000313" key="4">
    <source>
        <dbReference type="Proteomes" id="UP001652504"/>
    </source>
</evidence>
<dbReference type="Gene3D" id="3.40.1350.10">
    <property type="match status" value="1"/>
</dbReference>
<keyword evidence="4" id="KW-1185">Reference proteome</keyword>
<dbReference type="SUPFAM" id="SSF52980">
    <property type="entry name" value="Restriction endonuclease-like"/>
    <property type="match status" value="1"/>
</dbReference>
<proteinExistence type="inferred from homology"/>
<evidence type="ECO:0000256" key="2">
    <source>
        <dbReference type="HAMAP-Rule" id="MF_00048"/>
    </source>
</evidence>
<comment type="caution">
    <text evidence="3">The sequence shown here is derived from an EMBL/GenBank/DDBJ whole genome shotgun (WGS) entry which is preliminary data.</text>
</comment>
<dbReference type="EMBL" id="JAOWKX010000001">
    <property type="protein sequence ID" value="MCV2883525.1"/>
    <property type="molecule type" value="Genomic_DNA"/>
</dbReference>
<sequence>MPATKGLWSKLRGYAAESSARRYLEGQGLNFIQKNYLCRQGEIDLIMQDGAEWVFVEVKFRHNQQHGRAEEYFHANKRRKFEKAVLHFLHSKHINPAHVPFRIDVVAINKDQLSWFKCV</sequence>
<name>A0ABT3A4C0_9ALTE</name>
<comment type="similarity">
    <text evidence="1 2">Belongs to the UPF0102 family.</text>
</comment>
<dbReference type="RefSeq" id="WP_263710721.1">
    <property type="nucleotide sequence ID" value="NZ_JAOWKX010000001.1"/>
</dbReference>
<dbReference type="InterPro" id="IPR003509">
    <property type="entry name" value="UPF0102_YraN-like"/>
</dbReference>
<gene>
    <name evidence="3" type="ORF">OE749_02280</name>
</gene>